<evidence type="ECO:0000259" key="11">
    <source>
        <dbReference type="Pfam" id="PF04457"/>
    </source>
</evidence>
<dbReference type="EMBL" id="ML975156">
    <property type="protein sequence ID" value="KAF1812849.1"/>
    <property type="molecule type" value="Genomic_DNA"/>
</dbReference>
<dbReference type="GO" id="GO:0003723">
    <property type="term" value="F:RNA binding"/>
    <property type="evidence" value="ECO:0007669"/>
    <property type="project" value="InterPro"/>
</dbReference>
<reference evidence="13 15" key="1">
    <citation type="submission" date="2020-01" db="EMBL/GenBank/DDBJ databases">
        <authorList>
            <consortium name="DOE Joint Genome Institute"/>
            <person name="Haridas S."/>
            <person name="Albert R."/>
            <person name="Binder M."/>
            <person name="Bloem J."/>
            <person name="Labutti K."/>
            <person name="Salamov A."/>
            <person name="Andreopoulos B."/>
            <person name="Baker S.E."/>
            <person name="Barry K."/>
            <person name="Bills G."/>
            <person name="Bluhm B.H."/>
            <person name="Cannon C."/>
            <person name="Castanera R."/>
            <person name="Culley D.E."/>
            <person name="Daum C."/>
            <person name="Ezra D."/>
            <person name="Gonzalez J.B."/>
            <person name="Henrissat B."/>
            <person name="Kuo A."/>
            <person name="Liang C."/>
            <person name="Lipzen A."/>
            <person name="Lutzoni F."/>
            <person name="Magnuson J."/>
            <person name="Mondo S."/>
            <person name="Nolan M."/>
            <person name="Ohm R."/>
            <person name="Pangilinan J."/>
            <person name="Park H.-J."/>
            <person name="Ramirez L."/>
            <person name="Alfaro M."/>
            <person name="Sun H."/>
            <person name="Tritt A."/>
            <person name="Yoshinaga Y."/>
            <person name="Zwiers L.-H."/>
            <person name="Turgeon B.G."/>
            <person name="Goodwin S.B."/>
            <person name="Spatafora J.W."/>
            <person name="Crous P.W."/>
            <person name="Grigoriev I.V."/>
        </authorList>
    </citation>
    <scope>NUCLEOTIDE SEQUENCE</scope>
    <source>
        <strain evidence="13 15">CBS 781.70</strain>
    </source>
</reference>
<protein>
    <recommendedName>
        <fullName evidence="3">polynucleotide adenylyltransferase</fullName>
        <ecNumber evidence="3">2.7.7.19</ecNumber>
    </recommendedName>
</protein>
<dbReference type="InterPro" id="IPR011068">
    <property type="entry name" value="NuclTrfase_I-like_C"/>
</dbReference>
<evidence type="ECO:0000256" key="8">
    <source>
        <dbReference type="ARBA" id="ARBA00023242"/>
    </source>
</evidence>
<dbReference type="SUPFAM" id="SSF81631">
    <property type="entry name" value="PAP/OAS1 substrate-binding domain"/>
    <property type="match status" value="1"/>
</dbReference>
<feature type="region of interest" description="Disordered" evidence="9">
    <location>
        <begin position="850"/>
        <end position="908"/>
    </location>
</feature>
<dbReference type="Gene3D" id="1.10.1410.10">
    <property type="match status" value="1"/>
</dbReference>
<dbReference type="InterPro" id="IPR007012">
    <property type="entry name" value="PolA_pol_cen_dom"/>
</dbReference>
<dbReference type="PANTHER" id="PTHR10682">
    <property type="entry name" value="POLY A POLYMERASE"/>
    <property type="match status" value="1"/>
</dbReference>
<dbReference type="SUPFAM" id="SSF81301">
    <property type="entry name" value="Nucleotidyltransferase"/>
    <property type="match status" value="1"/>
</dbReference>
<dbReference type="Gene3D" id="3.30.460.10">
    <property type="entry name" value="Beta Polymerase, domain 2"/>
    <property type="match status" value="1"/>
</dbReference>
<dbReference type="InterPro" id="IPR036691">
    <property type="entry name" value="Endo/exonu/phosph_ase_sf"/>
</dbReference>
<dbReference type="AlphaFoldDB" id="A0A6G1G4T8"/>
<feature type="domain" description="MJ1316 RNA cyclic group end recognition" evidence="11">
    <location>
        <begin position="908"/>
        <end position="978"/>
    </location>
</feature>
<evidence type="ECO:0000256" key="2">
    <source>
        <dbReference type="ARBA" id="ARBA00010912"/>
    </source>
</evidence>
<dbReference type="GO" id="GO:0031123">
    <property type="term" value="P:RNA 3'-end processing"/>
    <property type="evidence" value="ECO:0007669"/>
    <property type="project" value="InterPro"/>
</dbReference>
<feature type="non-terminal residue" evidence="13">
    <location>
        <position position="1"/>
    </location>
</feature>
<feature type="compositionally biased region" description="Acidic residues" evidence="9">
    <location>
        <begin position="853"/>
        <end position="867"/>
    </location>
</feature>
<dbReference type="OrthoDB" id="10263155at2759"/>
<dbReference type="InterPro" id="IPR043519">
    <property type="entry name" value="NT_sf"/>
</dbReference>
<comment type="similarity">
    <text evidence="2">Belongs to the poly(A) polymerase family.</text>
</comment>
<dbReference type="GO" id="GO:0005634">
    <property type="term" value="C:nucleus"/>
    <property type="evidence" value="ECO:0007669"/>
    <property type="project" value="UniProtKB-SubCell"/>
</dbReference>
<dbReference type="RefSeq" id="XP_033534480.1">
    <property type="nucleotide sequence ID" value="XM_033675459.1"/>
</dbReference>
<dbReference type="GO" id="GO:1990817">
    <property type="term" value="F:poly(A) RNA polymerase activity"/>
    <property type="evidence" value="ECO:0007669"/>
    <property type="project" value="UniProtKB-EC"/>
</dbReference>
<evidence type="ECO:0000256" key="4">
    <source>
        <dbReference type="ARBA" id="ARBA00022664"/>
    </source>
</evidence>
<dbReference type="Pfam" id="PF03372">
    <property type="entry name" value="Exo_endo_phos"/>
    <property type="match status" value="1"/>
</dbReference>
<feature type="domain" description="Poly(A) polymerase central" evidence="12">
    <location>
        <begin position="544"/>
        <end position="670"/>
    </location>
</feature>
<keyword evidence="6" id="KW-0547">Nucleotide-binding</keyword>
<evidence type="ECO:0000259" key="10">
    <source>
        <dbReference type="Pfam" id="PF03372"/>
    </source>
</evidence>
<dbReference type="InterPro" id="IPR005135">
    <property type="entry name" value="Endo/exonuclease/phosphatase"/>
</dbReference>
<evidence type="ECO:0000256" key="3">
    <source>
        <dbReference type="ARBA" id="ARBA00012388"/>
    </source>
</evidence>
<dbReference type="Proteomes" id="UP000504638">
    <property type="component" value="Unplaced"/>
</dbReference>
<reference evidence="15" key="3">
    <citation type="submission" date="2025-04" db="UniProtKB">
        <authorList>
            <consortium name="RefSeq"/>
        </authorList>
    </citation>
    <scope>IDENTIFICATION</scope>
    <source>
        <strain evidence="15">CBS 781.70</strain>
    </source>
</reference>
<dbReference type="GO" id="GO:0006397">
    <property type="term" value="P:mRNA processing"/>
    <property type="evidence" value="ECO:0007669"/>
    <property type="project" value="UniProtKB-KW"/>
</dbReference>
<dbReference type="Pfam" id="PF04928">
    <property type="entry name" value="PAP_central"/>
    <property type="match status" value="1"/>
</dbReference>
<name>A0A6G1G4T8_9PEZI</name>
<evidence type="ECO:0000256" key="7">
    <source>
        <dbReference type="ARBA" id="ARBA00022840"/>
    </source>
</evidence>
<evidence type="ECO:0000313" key="15">
    <source>
        <dbReference type="RefSeq" id="XP_033534480.1"/>
    </source>
</evidence>
<keyword evidence="4" id="KW-0507">mRNA processing</keyword>
<accession>A0A6G1G4T8</accession>
<keyword evidence="14" id="KW-1185">Reference proteome</keyword>
<comment type="subcellular location">
    <subcellularLocation>
        <location evidence="1">Nucleus</location>
    </subcellularLocation>
</comment>
<feature type="non-terminal residue" evidence="13">
    <location>
        <position position="995"/>
    </location>
</feature>
<reference evidence="15" key="2">
    <citation type="submission" date="2020-04" db="EMBL/GenBank/DDBJ databases">
        <authorList>
            <consortium name="NCBI Genome Project"/>
        </authorList>
    </citation>
    <scope>NUCLEOTIDE SEQUENCE</scope>
    <source>
        <strain evidence="15">CBS 781.70</strain>
    </source>
</reference>
<dbReference type="SUPFAM" id="SSF55003">
    <property type="entry name" value="PAP/Archaeal CCA-adding enzyme, C-terminal domain"/>
    <property type="match status" value="1"/>
</dbReference>
<evidence type="ECO:0000313" key="13">
    <source>
        <dbReference type="EMBL" id="KAF1812849.1"/>
    </source>
</evidence>
<keyword evidence="8" id="KW-0539">Nucleus</keyword>
<dbReference type="InterPro" id="IPR040459">
    <property type="entry name" value="MJ1316"/>
</dbReference>
<dbReference type="Gene3D" id="3.60.10.10">
    <property type="entry name" value="Endonuclease/exonuclease/phosphatase"/>
    <property type="match status" value="1"/>
</dbReference>
<keyword evidence="5" id="KW-0808">Transferase</keyword>
<dbReference type="SUPFAM" id="SSF56219">
    <property type="entry name" value="DNase I-like"/>
    <property type="match status" value="1"/>
</dbReference>
<proteinExistence type="inferred from homology"/>
<dbReference type="Pfam" id="PF04457">
    <property type="entry name" value="MJ1316"/>
    <property type="match status" value="1"/>
</dbReference>
<evidence type="ECO:0000256" key="6">
    <source>
        <dbReference type="ARBA" id="ARBA00022741"/>
    </source>
</evidence>
<dbReference type="PANTHER" id="PTHR10682:SF23">
    <property type="entry name" value="POLYNUCLEOTIDE ADENYLYLTRANSFERASE"/>
    <property type="match status" value="1"/>
</dbReference>
<feature type="domain" description="Endonuclease/exonuclease/phosphatase" evidence="10">
    <location>
        <begin position="7"/>
        <end position="208"/>
    </location>
</feature>
<dbReference type="EC" id="2.7.7.19" evidence="3"/>
<evidence type="ECO:0000256" key="5">
    <source>
        <dbReference type="ARBA" id="ARBA00022679"/>
    </source>
</evidence>
<organism evidence="13">
    <name type="scientific">Eremomyces bilateralis CBS 781.70</name>
    <dbReference type="NCBI Taxonomy" id="1392243"/>
    <lineage>
        <taxon>Eukaryota</taxon>
        <taxon>Fungi</taxon>
        <taxon>Dikarya</taxon>
        <taxon>Ascomycota</taxon>
        <taxon>Pezizomycotina</taxon>
        <taxon>Dothideomycetes</taxon>
        <taxon>Dothideomycetes incertae sedis</taxon>
        <taxon>Eremomycetales</taxon>
        <taxon>Eremomycetaceae</taxon>
        <taxon>Eremomyces</taxon>
    </lineage>
</organism>
<evidence type="ECO:0000313" key="14">
    <source>
        <dbReference type="Proteomes" id="UP000504638"/>
    </source>
</evidence>
<evidence type="ECO:0000259" key="12">
    <source>
        <dbReference type="Pfam" id="PF04928"/>
    </source>
</evidence>
<sequence length="995" mass="110966">SQFSYSSYNVLIDSNHASSTERIALLAEAILSNEAADDVLLLQEVSDDFLSKLLALDAIRERYPYVSHGPPDQDDIPSFTSMHSAVALSRWNFNWYSLPFKRQHKGAVIISIPEIYREDEDEAYPLVIAGIHLVCGLTDESVAAKKSQLATLISHLQKHHPSNPWIVSGGFNLTTSAFTIDQALKTKSISLQAVSTLASLDHMLFDASLQDAYFLAPINSTSVSKVRLTHAAMEELYEGEQGATFDPLHNRIAADIVGTGMNRRPQRYDRILFKDADVLRLGSFSMFGLPETLREGTVGNDTPKGKEQSPQIGYGSGHWGVRTTFNVACKSDSTDSASLSLKHPSFVMPPVPATIVTHPLDDFNAVVECLRQNPLHLTTEDQAKRTEIYVLLKMILNQTLSGTPNAQQGASFVKFKIELVGSGALGTADALSDIDIICLGAVSPPIFFSLAISRLKKAKDNPYNVTILRKVDASSGTMLELLVRGIRVDLHYCTATKFLERWPESIYLAHNNLAYRLSGQSIDKLQPLRDILYLKRTIPDMAKFRLAVLFLKAWARGRGIYSTRFGYLGGVHITLMLSSIYKSLLHQRGHDLSIPGLIGTFFTYYSQFDWNKYMVCDPHMPYDGRYFRSAQEPMVILTMHAPKKNVAKSATVPTVRAIVFELSRAAHAVRAYTDPLKWFNYCTTSSELRGPDSRATGASEFLRNSRTLLQINVHYWGGSVVKGGQFLGWLESKLLTISVELSKAIAPYFCRIWPGRFAQPPLLDSTSYFGCYLLSIRRCARTDGLFPSTTTVSVAVTEILSQFCEKFCDQIRQNEKYYDPASCGIDAALVSGKEVQDLVLDTRNWGMHAAEDLPPDDEFGEEDDLVVDGDPSANEPNNQSGHLAGGPRQDSVVTERAGPVPQTSHAPLRTSADVLNRILWDEIMDTDDYVIGYEDRFLGVQEIPARRWKKNTTDEEFIPMHRVVYFRRKSDDVKVWDKPSRTDLVFGTGLTSDSQ</sequence>
<gene>
    <name evidence="13 15" type="ORF">P152DRAFT_368296</name>
</gene>
<keyword evidence="7" id="KW-0067">ATP-binding</keyword>
<evidence type="ECO:0000256" key="9">
    <source>
        <dbReference type="SAM" id="MobiDB-lite"/>
    </source>
</evidence>
<dbReference type="GeneID" id="54416029"/>
<evidence type="ECO:0000256" key="1">
    <source>
        <dbReference type="ARBA" id="ARBA00004123"/>
    </source>
</evidence>
<dbReference type="GO" id="GO:0005524">
    <property type="term" value="F:ATP binding"/>
    <property type="evidence" value="ECO:0007669"/>
    <property type="project" value="UniProtKB-KW"/>
</dbReference>